<dbReference type="EMBL" id="RWGY01000002">
    <property type="protein sequence ID" value="TVU49560.1"/>
    <property type="molecule type" value="Genomic_DNA"/>
</dbReference>
<dbReference type="Proteomes" id="UP000324897">
    <property type="component" value="Chromosome 6"/>
</dbReference>
<comment type="caution">
    <text evidence="1">The sequence shown here is derived from an EMBL/GenBank/DDBJ whole genome shotgun (WGS) entry which is preliminary data.</text>
</comment>
<evidence type="ECO:0000313" key="2">
    <source>
        <dbReference type="Proteomes" id="UP000324897"/>
    </source>
</evidence>
<proteinExistence type="predicted"/>
<sequence>MLDTTNKSKDSYISFVKNSTDMIKEHPCKEYYSRNCPAVKKHNTCQGCVLAHVKVAYTKVIRLHIDQAKDK</sequence>
<gene>
    <name evidence="1" type="ORF">EJB05_00873</name>
</gene>
<feature type="non-terminal residue" evidence="1">
    <location>
        <position position="1"/>
    </location>
</feature>
<feature type="non-terminal residue" evidence="1">
    <location>
        <position position="71"/>
    </location>
</feature>
<protein>
    <submittedName>
        <fullName evidence="1">Uncharacterized protein</fullName>
    </submittedName>
</protein>
<evidence type="ECO:0000313" key="1">
    <source>
        <dbReference type="EMBL" id="TVU49560.1"/>
    </source>
</evidence>
<name>A0A5J9WQG0_9POAL</name>
<dbReference type="Gramene" id="TVU49560">
    <property type="protein sequence ID" value="TVU49560"/>
    <property type="gene ID" value="EJB05_00873"/>
</dbReference>
<dbReference type="AlphaFoldDB" id="A0A5J9WQG0"/>
<keyword evidence="2" id="KW-1185">Reference proteome</keyword>
<organism evidence="1 2">
    <name type="scientific">Eragrostis curvula</name>
    <name type="common">weeping love grass</name>
    <dbReference type="NCBI Taxonomy" id="38414"/>
    <lineage>
        <taxon>Eukaryota</taxon>
        <taxon>Viridiplantae</taxon>
        <taxon>Streptophyta</taxon>
        <taxon>Embryophyta</taxon>
        <taxon>Tracheophyta</taxon>
        <taxon>Spermatophyta</taxon>
        <taxon>Magnoliopsida</taxon>
        <taxon>Liliopsida</taxon>
        <taxon>Poales</taxon>
        <taxon>Poaceae</taxon>
        <taxon>PACMAD clade</taxon>
        <taxon>Chloridoideae</taxon>
        <taxon>Eragrostideae</taxon>
        <taxon>Eragrostidinae</taxon>
        <taxon>Eragrostis</taxon>
    </lineage>
</organism>
<accession>A0A5J9WQG0</accession>
<reference evidence="1 2" key="1">
    <citation type="journal article" date="2019" name="Sci. Rep.">
        <title>A high-quality genome of Eragrostis curvula grass provides insights into Poaceae evolution and supports new strategies to enhance forage quality.</title>
        <authorList>
            <person name="Carballo J."/>
            <person name="Santos B.A.C.M."/>
            <person name="Zappacosta D."/>
            <person name="Garbus I."/>
            <person name="Selva J.P."/>
            <person name="Gallo C.A."/>
            <person name="Diaz A."/>
            <person name="Albertini E."/>
            <person name="Caccamo M."/>
            <person name="Echenique V."/>
        </authorList>
    </citation>
    <scope>NUCLEOTIDE SEQUENCE [LARGE SCALE GENOMIC DNA]</scope>
    <source>
        <strain evidence="2">cv. Victoria</strain>
        <tissue evidence="1">Leaf</tissue>
    </source>
</reference>